<keyword evidence="7 9" id="KW-0234">DNA repair</keyword>
<evidence type="ECO:0000256" key="9">
    <source>
        <dbReference type="PIRNR" id="PIRNR003128"/>
    </source>
</evidence>
<dbReference type="NCBIfam" id="NF008121">
    <property type="entry name" value="PRK10869.1"/>
    <property type="match status" value="1"/>
</dbReference>
<proteinExistence type="inferred from homology"/>
<dbReference type="FunFam" id="3.40.50.300:FF:000356">
    <property type="entry name" value="DNA repair protein RecN"/>
    <property type="match status" value="1"/>
</dbReference>
<accession>A0A139SX33</accession>
<evidence type="ECO:0000256" key="2">
    <source>
        <dbReference type="ARBA" id="ARBA00009441"/>
    </source>
</evidence>
<keyword evidence="6" id="KW-0067">ATP-binding</keyword>
<keyword evidence="5 9" id="KW-0227">DNA damage</keyword>
<dbReference type="Pfam" id="PF02463">
    <property type="entry name" value="SMC_N"/>
    <property type="match status" value="1"/>
</dbReference>
<dbReference type="OrthoDB" id="9806954at2"/>
<dbReference type="GO" id="GO:0006310">
    <property type="term" value="P:DNA recombination"/>
    <property type="evidence" value="ECO:0007669"/>
    <property type="project" value="InterPro"/>
</dbReference>
<comment type="function">
    <text evidence="1 9">May be involved in recombinational repair of damaged DNA.</text>
</comment>
<evidence type="ECO:0000256" key="10">
    <source>
        <dbReference type="SAM" id="Coils"/>
    </source>
</evidence>
<dbReference type="CDD" id="cd03241">
    <property type="entry name" value="ABC_RecN"/>
    <property type="match status" value="2"/>
</dbReference>
<dbReference type="InterPro" id="IPR004604">
    <property type="entry name" value="DNA_recomb/repair_RecN"/>
</dbReference>
<dbReference type="Proteomes" id="UP000072660">
    <property type="component" value="Unassembled WGS sequence"/>
</dbReference>
<dbReference type="PIRSF" id="PIRSF003128">
    <property type="entry name" value="RecN"/>
    <property type="match status" value="1"/>
</dbReference>
<dbReference type="Gene3D" id="3.40.50.300">
    <property type="entry name" value="P-loop containing nucleotide triphosphate hydrolases"/>
    <property type="match status" value="2"/>
</dbReference>
<dbReference type="GO" id="GO:0006281">
    <property type="term" value="P:DNA repair"/>
    <property type="evidence" value="ECO:0007669"/>
    <property type="project" value="UniProtKB-KW"/>
</dbReference>
<evidence type="ECO:0000256" key="4">
    <source>
        <dbReference type="ARBA" id="ARBA00022741"/>
    </source>
</evidence>
<dbReference type="InterPro" id="IPR027417">
    <property type="entry name" value="P-loop_NTPase"/>
</dbReference>
<dbReference type="RefSeq" id="WP_068387829.1">
    <property type="nucleotide sequence ID" value="NZ_LSZO01000058.1"/>
</dbReference>
<dbReference type="NCBIfam" id="TIGR00634">
    <property type="entry name" value="recN"/>
    <property type="match status" value="1"/>
</dbReference>
<evidence type="ECO:0000256" key="1">
    <source>
        <dbReference type="ARBA" id="ARBA00003618"/>
    </source>
</evidence>
<evidence type="ECO:0000256" key="6">
    <source>
        <dbReference type="ARBA" id="ARBA00022840"/>
    </source>
</evidence>
<comment type="caution">
    <text evidence="12">The sequence shown here is derived from an EMBL/GenBank/DDBJ whole genome shotgun (WGS) entry which is preliminary data.</text>
</comment>
<reference evidence="12 13" key="1">
    <citation type="submission" date="2016-02" db="EMBL/GenBank/DDBJ databases">
        <authorList>
            <person name="Wen L."/>
            <person name="He K."/>
            <person name="Yang H."/>
        </authorList>
    </citation>
    <scope>NUCLEOTIDE SEQUENCE [LARGE SCALE GENOMIC DNA]</scope>
    <source>
        <strain evidence="12 13">CV58</strain>
    </source>
</reference>
<dbReference type="PANTHER" id="PTHR11059">
    <property type="entry name" value="DNA REPAIR PROTEIN RECN"/>
    <property type="match status" value="1"/>
</dbReference>
<evidence type="ECO:0000256" key="7">
    <source>
        <dbReference type="ARBA" id="ARBA00023204"/>
    </source>
</evidence>
<keyword evidence="4" id="KW-0547">Nucleotide-binding</keyword>
<gene>
    <name evidence="12" type="ORF">AXE65_10920</name>
</gene>
<feature type="coiled-coil region" evidence="10">
    <location>
        <begin position="159"/>
        <end position="186"/>
    </location>
</feature>
<dbReference type="SUPFAM" id="SSF52540">
    <property type="entry name" value="P-loop containing nucleoside triphosphate hydrolases"/>
    <property type="match status" value="2"/>
</dbReference>
<keyword evidence="13" id="KW-1185">Reference proteome</keyword>
<feature type="domain" description="RecF/RecN/SMC N-terminal" evidence="11">
    <location>
        <begin position="7"/>
        <end position="510"/>
    </location>
</feature>
<dbReference type="EMBL" id="LSZO01000058">
    <property type="protein sequence ID" value="KXU38951.1"/>
    <property type="molecule type" value="Genomic_DNA"/>
</dbReference>
<name>A0A139SX33_9GAMM</name>
<evidence type="ECO:0000256" key="3">
    <source>
        <dbReference type="ARBA" id="ARBA00021315"/>
    </source>
</evidence>
<organism evidence="12 13">
    <name type="scientific">Ventosimonas gracilis</name>
    <dbReference type="NCBI Taxonomy" id="1680762"/>
    <lineage>
        <taxon>Bacteria</taxon>
        <taxon>Pseudomonadati</taxon>
        <taxon>Pseudomonadota</taxon>
        <taxon>Gammaproteobacteria</taxon>
        <taxon>Pseudomonadales</taxon>
        <taxon>Ventosimonadaceae</taxon>
        <taxon>Ventosimonas</taxon>
    </lineage>
</organism>
<keyword evidence="10" id="KW-0175">Coiled coil</keyword>
<dbReference type="GO" id="GO:0009432">
    <property type="term" value="P:SOS response"/>
    <property type="evidence" value="ECO:0007669"/>
    <property type="project" value="TreeGrafter"/>
</dbReference>
<evidence type="ECO:0000256" key="5">
    <source>
        <dbReference type="ARBA" id="ARBA00022763"/>
    </source>
</evidence>
<dbReference type="GO" id="GO:0043590">
    <property type="term" value="C:bacterial nucleoid"/>
    <property type="evidence" value="ECO:0007669"/>
    <property type="project" value="TreeGrafter"/>
</dbReference>
<dbReference type="AlphaFoldDB" id="A0A139SX33"/>
<protein>
    <recommendedName>
        <fullName evidence="3 9">DNA repair protein RecN</fullName>
    </recommendedName>
    <alternativeName>
        <fullName evidence="8 9">Recombination protein N</fullName>
    </alternativeName>
</protein>
<dbReference type="GO" id="GO:0005524">
    <property type="term" value="F:ATP binding"/>
    <property type="evidence" value="ECO:0007669"/>
    <property type="project" value="UniProtKB-KW"/>
</dbReference>
<dbReference type="InterPro" id="IPR003395">
    <property type="entry name" value="RecF/RecN/SMC_N"/>
</dbReference>
<evidence type="ECO:0000313" key="12">
    <source>
        <dbReference type="EMBL" id="KXU38951.1"/>
    </source>
</evidence>
<comment type="similarity">
    <text evidence="2 9">Belongs to the RecN family.</text>
</comment>
<sequence length="556" mass="60064">MLLQLSIRNYALVSQLDLELAAGMTVITGETGAGKSIMLDALGLALGDRADGNAVRPGTDKADILAAFDLSQSPEAASWLSQRDLEQDGLCLLRRVVSSEGRSRGYINGTPCPLSDLKALGELLLDIHSQHEHQSLLQSETQRRLLDNFAGSTDLAKSVQRSAQQCQQLRSQLNRLSQADDEQRARQQLLRYQLEELDLLALAEGEWEQLEQEHQTLSGAADLLSSCAEVLALSEADGGHLLAALSGSLHRLTSCAPLPEALGEVCELLESAQIQIEEAVSSAQRFIDHFDNDPERAQFLEERISSVYSLARKHRVQPSELHRHHQQLAAELASISADEQTLGELDEALTAALQSYQQQAGELSAQREEAAARLSAAVEAQMQRLGMQGGRFVIALHLREHTEPHAGGQEQVEFLVSANPGSAPRPLIKVASGGELSRISLAIQVIAAQTSRVPTLIFDEVDVGIGGPTAEVVGQLLRQLGSRGQVLVVTHLAQVAAQGHQHLLVEKRSDAQSTQTAVLALDNKGRHQEIARMLGGVEITAESLAHAHKMLANVQG</sequence>
<dbReference type="FunFam" id="3.40.50.300:FF:000319">
    <property type="entry name" value="DNA repair protein RecN"/>
    <property type="match status" value="1"/>
</dbReference>
<dbReference type="PANTHER" id="PTHR11059:SF0">
    <property type="entry name" value="DNA REPAIR PROTEIN RECN"/>
    <property type="match status" value="1"/>
</dbReference>
<evidence type="ECO:0000313" key="13">
    <source>
        <dbReference type="Proteomes" id="UP000072660"/>
    </source>
</evidence>
<evidence type="ECO:0000256" key="8">
    <source>
        <dbReference type="ARBA" id="ARBA00033408"/>
    </source>
</evidence>
<evidence type="ECO:0000259" key="11">
    <source>
        <dbReference type="Pfam" id="PF02463"/>
    </source>
</evidence>